<keyword evidence="1" id="KW-0472">Membrane</keyword>
<keyword evidence="3" id="KW-1185">Reference proteome</keyword>
<feature type="transmembrane region" description="Helical" evidence="1">
    <location>
        <begin position="62"/>
        <end position="83"/>
    </location>
</feature>
<dbReference type="HOGENOM" id="CLU_1919925_0_0_1"/>
<evidence type="ECO:0000313" key="2">
    <source>
        <dbReference type="EMBL" id="ERN15985.1"/>
    </source>
</evidence>
<dbReference type="Gramene" id="ERN15985">
    <property type="protein sequence ID" value="ERN15985"/>
    <property type="gene ID" value="AMTR_s00187p00028170"/>
</dbReference>
<proteinExistence type="predicted"/>
<gene>
    <name evidence="2" type="ORF">AMTR_s00187p00028170</name>
</gene>
<reference evidence="3" key="1">
    <citation type="journal article" date="2013" name="Science">
        <title>The Amborella genome and the evolution of flowering plants.</title>
        <authorList>
            <consortium name="Amborella Genome Project"/>
        </authorList>
    </citation>
    <scope>NUCLEOTIDE SEQUENCE [LARGE SCALE GENOMIC DNA]</scope>
</reference>
<evidence type="ECO:0000313" key="3">
    <source>
        <dbReference type="Proteomes" id="UP000017836"/>
    </source>
</evidence>
<name>U5D164_AMBTC</name>
<protein>
    <submittedName>
        <fullName evidence="2">Uncharacterized protein</fullName>
    </submittedName>
</protein>
<dbReference type="EMBL" id="KI392491">
    <property type="protein sequence ID" value="ERN15985.1"/>
    <property type="molecule type" value="Genomic_DNA"/>
</dbReference>
<sequence length="132" mass="14017">MACTDFGLMGLPLIPWETTRSIGFTGGVSKEATGSSEECLLKVFLSSHLYYFSCLRSCNDYLTVRGIMAILAFIGLEGIILSINPDLIRLSSIMYGPLGLVMMKPMSAFGVIGNGADATPNGILTTCVGVPI</sequence>
<dbReference type="Proteomes" id="UP000017836">
    <property type="component" value="Unassembled WGS sequence"/>
</dbReference>
<organism evidence="2 3">
    <name type="scientific">Amborella trichopoda</name>
    <dbReference type="NCBI Taxonomy" id="13333"/>
    <lineage>
        <taxon>Eukaryota</taxon>
        <taxon>Viridiplantae</taxon>
        <taxon>Streptophyta</taxon>
        <taxon>Embryophyta</taxon>
        <taxon>Tracheophyta</taxon>
        <taxon>Spermatophyta</taxon>
        <taxon>Magnoliopsida</taxon>
        <taxon>Amborellales</taxon>
        <taxon>Amborellaceae</taxon>
        <taxon>Amborella</taxon>
    </lineage>
</organism>
<dbReference type="AlphaFoldDB" id="U5D164"/>
<keyword evidence="1" id="KW-1133">Transmembrane helix</keyword>
<keyword evidence="1" id="KW-0812">Transmembrane</keyword>
<accession>U5D164</accession>
<evidence type="ECO:0000256" key="1">
    <source>
        <dbReference type="SAM" id="Phobius"/>
    </source>
</evidence>